<evidence type="ECO:0000313" key="7">
    <source>
        <dbReference type="Proteomes" id="UP000292702"/>
    </source>
</evidence>
<keyword evidence="3" id="KW-0378">Hydrolase</keyword>
<dbReference type="PANTHER" id="PTHR47966">
    <property type="entry name" value="BETA-SITE APP-CLEAVING ENZYME, ISOFORM A-RELATED"/>
    <property type="match status" value="1"/>
</dbReference>
<dbReference type="InterPro" id="IPR033121">
    <property type="entry name" value="PEPTIDASE_A1"/>
</dbReference>
<dbReference type="InterPro" id="IPR021109">
    <property type="entry name" value="Peptidase_aspartic_dom_sf"/>
</dbReference>
<evidence type="ECO:0000259" key="5">
    <source>
        <dbReference type="PROSITE" id="PS51767"/>
    </source>
</evidence>
<name>A0A4R0RY65_9APHY</name>
<evidence type="ECO:0000256" key="1">
    <source>
        <dbReference type="ARBA" id="ARBA00007447"/>
    </source>
</evidence>
<dbReference type="STRING" id="92696.A0A4R0RY65"/>
<dbReference type="PRINTS" id="PR00792">
    <property type="entry name" value="PEPSIN"/>
</dbReference>
<dbReference type="CDD" id="cd05471">
    <property type="entry name" value="pepsin_like"/>
    <property type="match status" value="1"/>
</dbReference>
<feature type="signal peptide" evidence="4">
    <location>
        <begin position="1"/>
        <end position="18"/>
    </location>
</feature>
<dbReference type="EMBL" id="RWJN01000009">
    <property type="protein sequence ID" value="TCD71159.1"/>
    <property type="molecule type" value="Genomic_DNA"/>
</dbReference>
<protein>
    <recommendedName>
        <fullName evidence="5">Peptidase A1 domain-containing protein</fullName>
    </recommendedName>
</protein>
<reference evidence="6 7" key="1">
    <citation type="submission" date="2018-11" db="EMBL/GenBank/DDBJ databases">
        <title>Genome assembly of Steccherinum ochraceum LE-BIN_3174, the white-rot fungus of the Steccherinaceae family (The Residual Polyporoid clade, Polyporales, Basidiomycota).</title>
        <authorList>
            <person name="Fedorova T.V."/>
            <person name="Glazunova O.A."/>
            <person name="Landesman E.O."/>
            <person name="Moiseenko K.V."/>
            <person name="Psurtseva N.V."/>
            <person name="Savinova O.S."/>
            <person name="Shakhova N.V."/>
            <person name="Tyazhelova T.V."/>
            <person name="Vasina D.V."/>
        </authorList>
    </citation>
    <scope>NUCLEOTIDE SEQUENCE [LARGE SCALE GENOMIC DNA]</scope>
    <source>
        <strain evidence="6 7">LE-BIN_3174</strain>
    </source>
</reference>
<dbReference type="Gene3D" id="2.40.70.10">
    <property type="entry name" value="Acid Proteases"/>
    <property type="match status" value="2"/>
</dbReference>
<organism evidence="6 7">
    <name type="scientific">Steccherinum ochraceum</name>
    <dbReference type="NCBI Taxonomy" id="92696"/>
    <lineage>
        <taxon>Eukaryota</taxon>
        <taxon>Fungi</taxon>
        <taxon>Dikarya</taxon>
        <taxon>Basidiomycota</taxon>
        <taxon>Agaricomycotina</taxon>
        <taxon>Agaricomycetes</taxon>
        <taxon>Polyporales</taxon>
        <taxon>Steccherinaceae</taxon>
        <taxon>Steccherinum</taxon>
    </lineage>
</organism>
<accession>A0A4R0RY65</accession>
<keyword evidence="7" id="KW-1185">Reference proteome</keyword>
<evidence type="ECO:0000256" key="4">
    <source>
        <dbReference type="SAM" id="SignalP"/>
    </source>
</evidence>
<comment type="similarity">
    <text evidence="1 3">Belongs to the peptidase A1 family.</text>
</comment>
<dbReference type="GO" id="GO:0004190">
    <property type="term" value="F:aspartic-type endopeptidase activity"/>
    <property type="evidence" value="ECO:0007669"/>
    <property type="project" value="UniProtKB-KW"/>
</dbReference>
<dbReference type="GO" id="GO:0006508">
    <property type="term" value="P:proteolysis"/>
    <property type="evidence" value="ECO:0007669"/>
    <property type="project" value="UniProtKB-KW"/>
</dbReference>
<feature type="domain" description="Peptidase A1" evidence="5">
    <location>
        <begin position="80"/>
        <end position="417"/>
    </location>
</feature>
<dbReference type="PROSITE" id="PS51767">
    <property type="entry name" value="PEPTIDASE_A1"/>
    <property type="match status" value="1"/>
</dbReference>
<evidence type="ECO:0000313" key="6">
    <source>
        <dbReference type="EMBL" id="TCD71159.1"/>
    </source>
</evidence>
<dbReference type="PANTHER" id="PTHR47966:SF51">
    <property type="entry name" value="BETA-SITE APP-CLEAVING ENZYME, ISOFORM A-RELATED"/>
    <property type="match status" value="1"/>
</dbReference>
<proteinExistence type="inferred from homology"/>
<evidence type="ECO:0000256" key="2">
    <source>
        <dbReference type="ARBA" id="ARBA00022750"/>
    </source>
</evidence>
<dbReference type="PROSITE" id="PS00141">
    <property type="entry name" value="ASP_PROTEASE"/>
    <property type="match status" value="2"/>
</dbReference>
<dbReference type="Pfam" id="PF00026">
    <property type="entry name" value="Asp"/>
    <property type="match status" value="1"/>
</dbReference>
<dbReference type="InterPro" id="IPR034164">
    <property type="entry name" value="Pepsin-like_dom"/>
</dbReference>
<dbReference type="SUPFAM" id="SSF50630">
    <property type="entry name" value="Acid proteases"/>
    <property type="match status" value="1"/>
</dbReference>
<keyword evidence="3" id="KW-0645">Protease</keyword>
<dbReference type="InterPro" id="IPR001461">
    <property type="entry name" value="Aspartic_peptidase_A1"/>
</dbReference>
<sequence>MFTRYFTTLLFLALSVASLPVEEPLLIVPLSKHVRSSQSGHIVQDAQMRATALRHAGVLQTRADAPNPAPVPLTDAATIYTAEIGVGSPSTKYNLIVDTGSSNTWIGNGRAYVKTATSNYTGCAVSVAYGSGAFSGKEYTDTVTLGSGMQITGQSIGVASSSRGFNGGHDGILGLGPVELTADTVDGVNLVPTVTDNLSSQKKIKQNLIAVSLQPVNSTVANLPNGEMSFGQTNPAKFTGAIEYFPITRTSPSSMYWGVDHSITYGKQQILTGAAGIVDTGSTLTLIPSGERICNFRFPKVSKLTDLPQDAFELYKKATGGVLDRPTGLLKLTSVQYANLQPLNFVINGKTFALSPNAQIWPRALNQNIGGQAGFIYLTVADIKTPSGDGFDTIMGMSFLERFYSVYDTTNKRVGLASTAWTNLEVN</sequence>
<keyword evidence="4" id="KW-0732">Signal</keyword>
<evidence type="ECO:0000256" key="3">
    <source>
        <dbReference type="RuleBase" id="RU000454"/>
    </source>
</evidence>
<comment type="caution">
    <text evidence="6">The sequence shown here is derived from an EMBL/GenBank/DDBJ whole genome shotgun (WGS) entry which is preliminary data.</text>
</comment>
<feature type="chain" id="PRO_5020880328" description="Peptidase A1 domain-containing protein" evidence="4">
    <location>
        <begin position="19"/>
        <end position="427"/>
    </location>
</feature>
<dbReference type="OrthoDB" id="660550at2759"/>
<gene>
    <name evidence="6" type="ORF">EIP91_012107</name>
</gene>
<dbReference type="AlphaFoldDB" id="A0A4R0RY65"/>
<dbReference type="InterPro" id="IPR001969">
    <property type="entry name" value="Aspartic_peptidase_AS"/>
</dbReference>
<dbReference type="Proteomes" id="UP000292702">
    <property type="component" value="Unassembled WGS sequence"/>
</dbReference>
<keyword evidence="2 3" id="KW-0064">Aspartyl protease</keyword>